<accession>A0A9L0SVY5</accession>
<dbReference type="InterPro" id="IPR043636">
    <property type="entry name" value="L1_RRM_dom"/>
</dbReference>
<keyword evidence="2" id="KW-0175">Coiled coil</keyword>
<feature type="domain" description="L1 transposable element dsRBD-like" evidence="4">
    <location>
        <begin position="159"/>
        <end position="193"/>
    </location>
</feature>
<dbReference type="GO" id="GO:0003727">
    <property type="term" value="F:single-stranded RNA binding"/>
    <property type="evidence" value="ECO:0000318"/>
    <property type="project" value="GO_Central"/>
</dbReference>
<evidence type="ECO:0000259" key="4">
    <source>
        <dbReference type="Pfam" id="PF17490"/>
    </source>
</evidence>
<organism evidence="5 6">
    <name type="scientific">Equus caballus</name>
    <name type="common">Horse</name>
    <dbReference type="NCBI Taxonomy" id="9796"/>
    <lineage>
        <taxon>Eukaryota</taxon>
        <taxon>Metazoa</taxon>
        <taxon>Chordata</taxon>
        <taxon>Craniata</taxon>
        <taxon>Vertebrata</taxon>
        <taxon>Euteleostomi</taxon>
        <taxon>Mammalia</taxon>
        <taxon>Eutheria</taxon>
        <taxon>Laurasiatheria</taxon>
        <taxon>Perissodactyla</taxon>
        <taxon>Equidae</taxon>
        <taxon>Equus</taxon>
    </lineage>
</organism>
<dbReference type="GO" id="GO:1990904">
    <property type="term" value="C:ribonucleoprotein complex"/>
    <property type="evidence" value="ECO:0000318"/>
    <property type="project" value="GO_Central"/>
</dbReference>
<sequence>MRNTINEIKNNLESIQNRADAMEERISDLEDRNKDMLQVEEERELRFLKNEEISEKYNLIRKSNIRIIGIPEGYERKKGGERTFKQIIVENFQNLGNEVELQVKEANRTPSYINARSSPRNIMVKLAKVNDKEKMLKTARQKKINYKGTSIRLSVDFSAATIQDRREWNYTFKILKDKNFQPRIHYPVKLDYYYSDTMKK</sequence>
<dbReference type="InterPro" id="IPR042566">
    <property type="entry name" value="L1_C"/>
</dbReference>
<evidence type="ECO:0000259" key="3">
    <source>
        <dbReference type="Pfam" id="PF02994"/>
    </source>
</evidence>
<keyword evidence="6" id="KW-1185">Reference proteome</keyword>
<dbReference type="Pfam" id="PF17490">
    <property type="entry name" value="Tnp_22_dsRBD"/>
    <property type="match status" value="1"/>
</dbReference>
<dbReference type="Gene3D" id="3.30.250.20">
    <property type="entry name" value="L1 transposable element, C-terminal domain"/>
    <property type="match status" value="1"/>
</dbReference>
<evidence type="ECO:0008006" key="7">
    <source>
        <dbReference type="Google" id="ProtNLM"/>
    </source>
</evidence>
<dbReference type="Ensembl" id="ENSECAT00000134408.1">
    <property type="protein sequence ID" value="ENSECAP00000078409.1"/>
    <property type="gene ID" value="ENSECAG00000049829.1"/>
</dbReference>
<evidence type="ECO:0000313" key="6">
    <source>
        <dbReference type="Proteomes" id="UP000002281"/>
    </source>
</evidence>
<reference evidence="5 6" key="1">
    <citation type="journal article" date="2009" name="Science">
        <title>Genome sequence, comparative analysis, and population genetics of the domestic horse.</title>
        <authorList>
            <consortium name="Broad Institute Genome Sequencing Platform"/>
            <consortium name="Broad Institute Whole Genome Assembly Team"/>
            <person name="Wade C.M."/>
            <person name="Giulotto E."/>
            <person name="Sigurdsson S."/>
            <person name="Zoli M."/>
            <person name="Gnerre S."/>
            <person name="Imsland F."/>
            <person name="Lear T.L."/>
            <person name="Adelson D.L."/>
            <person name="Bailey E."/>
            <person name="Bellone R.R."/>
            <person name="Bloecker H."/>
            <person name="Distl O."/>
            <person name="Edgar R.C."/>
            <person name="Garber M."/>
            <person name="Leeb T."/>
            <person name="Mauceli E."/>
            <person name="MacLeod J.N."/>
            <person name="Penedo M.C.T."/>
            <person name="Raison J.M."/>
            <person name="Sharpe T."/>
            <person name="Vogel J."/>
            <person name="Andersson L."/>
            <person name="Antczak D.F."/>
            <person name="Biagi T."/>
            <person name="Binns M.M."/>
            <person name="Chowdhary B.P."/>
            <person name="Coleman S.J."/>
            <person name="Della Valle G."/>
            <person name="Fryc S."/>
            <person name="Guerin G."/>
            <person name="Hasegawa T."/>
            <person name="Hill E.W."/>
            <person name="Jurka J."/>
            <person name="Kiialainen A."/>
            <person name="Lindgren G."/>
            <person name="Liu J."/>
            <person name="Magnani E."/>
            <person name="Mickelson J.R."/>
            <person name="Murray J."/>
            <person name="Nergadze S.G."/>
            <person name="Onofrio R."/>
            <person name="Pedroni S."/>
            <person name="Piras M.F."/>
            <person name="Raudsepp T."/>
            <person name="Rocchi M."/>
            <person name="Roeed K.H."/>
            <person name="Ryder O.A."/>
            <person name="Searle S."/>
            <person name="Skow L."/>
            <person name="Swinburne J.E."/>
            <person name="Syvaenen A.C."/>
            <person name="Tozaki T."/>
            <person name="Valberg S.J."/>
            <person name="Vaudin M."/>
            <person name="White J.R."/>
            <person name="Zody M.C."/>
            <person name="Lander E.S."/>
            <person name="Lindblad-Toh K."/>
        </authorList>
    </citation>
    <scope>NUCLEOTIDE SEQUENCE [LARGE SCALE GENOMIC DNA]</scope>
    <source>
        <strain evidence="5 6">Thoroughbred</strain>
    </source>
</reference>
<evidence type="ECO:0000256" key="1">
    <source>
        <dbReference type="ARBA" id="ARBA00061640"/>
    </source>
</evidence>
<dbReference type="InterPro" id="IPR035300">
    <property type="entry name" value="L1_dsRBD"/>
</dbReference>
<dbReference type="Gene3D" id="1.20.5.390">
    <property type="entry name" value="L1 transposable element, trimerization domain"/>
    <property type="match status" value="1"/>
</dbReference>
<feature type="domain" description="L1 transposable element RRM" evidence="3">
    <location>
        <begin position="63"/>
        <end position="156"/>
    </location>
</feature>
<dbReference type="FunFam" id="3.30.70.1820:FF:000002">
    <property type="entry name" value="LINE-1 retrotransposable element ORF1 protein"/>
    <property type="match status" value="1"/>
</dbReference>
<dbReference type="GeneTree" id="ENSGT01050000244818"/>
<name>A0A9L0SVY5_HORSE</name>
<protein>
    <recommendedName>
        <fullName evidence="7">L1 transposable element RRM domain-containing protein</fullName>
    </recommendedName>
</protein>
<reference evidence="5" key="3">
    <citation type="submission" date="2025-09" db="UniProtKB">
        <authorList>
            <consortium name="Ensembl"/>
        </authorList>
    </citation>
    <scope>IDENTIFICATION</scope>
    <source>
        <strain evidence="5">Thoroughbred</strain>
    </source>
</reference>
<dbReference type="Proteomes" id="UP000002281">
    <property type="component" value="Chromosome 20"/>
</dbReference>
<dbReference type="GO" id="GO:0032197">
    <property type="term" value="P:retrotransposition"/>
    <property type="evidence" value="ECO:0000318"/>
    <property type="project" value="GO_Central"/>
</dbReference>
<proteinExistence type="inferred from homology"/>
<dbReference type="Gene3D" id="3.30.70.1820">
    <property type="entry name" value="L1 transposable element, RRM domain"/>
    <property type="match status" value="1"/>
</dbReference>
<dbReference type="InterPro" id="IPR004244">
    <property type="entry name" value="Transposase_22"/>
</dbReference>
<comment type="similarity">
    <text evidence="1">Belongs to the transposase 22 family.</text>
</comment>
<dbReference type="Pfam" id="PF02994">
    <property type="entry name" value="Transposase_22"/>
    <property type="match status" value="1"/>
</dbReference>
<evidence type="ECO:0000313" key="5">
    <source>
        <dbReference type="Ensembl" id="ENSECAP00000078409.1"/>
    </source>
</evidence>
<feature type="coiled-coil region" evidence="2">
    <location>
        <begin position="5"/>
        <end position="39"/>
    </location>
</feature>
<dbReference type="PANTHER" id="PTHR11505">
    <property type="entry name" value="L1 TRANSPOSABLE ELEMENT-RELATED"/>
    <property type="match status" value="1"/>
</dbReference>
<dbReference type="AlphaFoldDB" id="A0A9L0SVY5"/>
<evidence type="ECO:0000256" key="2">
    <source>
        <dbReference type="SAM" id="Coils"/>
    </source>
</evidence>
<reference evidence="5" key="2">
    <citation type="submission" date="2025-08" db="UniProtKB">
        <authorList>
            <consortium name="Ensembl"/>
        </authorList>
    </citation>
    <scope>IDENTIFICATION</scope>
    <source>
        <strain evidence="5">Thoroughbred</strain>
    </source>
</reference>